<dbReference type="PROSITE" id="PS50109">
    <property type="entry name" value="HIS_KIN"/>
    <property type="match status" value="1"/>
</dbReference>
<proteinExistence type="predicted"/>
<dbReference type="SMART" id="SM00388">
    <property type="entry name" value="HisKA"/>
    <property type="match status" value="1"/>
</dbReference>
<dbReference type="PANTHER" id="PTHR42878:SF7">
    <property type="entry name" value="SENSOR HISTIDINE KINASE GLRK"/>
    <property type="match status" value="1"/>
</dbReference>
<dbReference type="EMBL" id="JACYNP010000003">
    <property type="protein sequence ID" value="MBD8121161.1"/>
    <property type="molecule type" value="Genomic_DNA"/>
</dbReference>
<evidence type="ECO:0000313" key="11">
    <source>
        <dbReference type="Proteomes" id="UP000625247"/>
    </source>
</evidence>
<name>A0ABR9A5T1_9PSED</name>
<dbReference type="SUPFAM" id="SSF47384">
    <property type="entry name" value="Homodimeric domain of signal transducing histidine kinase"/>
    <property type="match status" value="1"/>
</dbReference>
<keyword evidence="7" id="KW-0067">ATP-binding</keyword>
<protein>
    <recommendedName>
        <fullName evidence="2">histidine kinase</fullName>
        <ecNumber evidence="2">2.7.13.3</ecNumber>
    </recommendedName>
</protein>
<comment type="catalytic activity">
    <reaction evidence="1">
        <text>ATP + protein L-histidine = ADP + protein N-phospho-L-histidine.</text>
        <dbReference type="EC" id="2.7.13.3"/>
    </reaction>
</comment>
<dbReference type="Pfam" id="PF02518">
    <property type="entry name" value="HATPase_c"/>
    <property type="match status" value="1"/>
</dbReference>
<dbReference type="Gene3D" id="3.30.565.10">
    <property type="entry name" value="Histidine kinase-like ATPase, C-terminal domain"/>
    <property type="match status" value="1"/>
</dbReference>
<gene>
    <name evidence="10" type="ORF">IFT62_08045</name>
</gene>
<evidence type="ECO:0000256" key="8">
    <source>
        <dbReference type="ARBA" id="ARBA00023012"/>
    </source>
</evidence>
<keyword evidence="3" id="KW-0597">Phosphoprotein</keyword>
<accession>A0ABR9A5T1</accession>
<sequence length="404" mass="44378">MSETDYTGPFPPVDTMAMIPVILRLVKQTTGLRFSAVARVTADQWVAYAVDDSVRLDIKPGDERVVHETLCNEVRLRRRSLASGAGMRELANGPYEPENHIPQDRLQSHISVPIITSTGLFVGTLCGLDPEPQVFNDTSVIETLELFAQLLASHLELHTQLNDSQSELGVAEETGRLREEFVAVLGHDLRTPISAVRLSAELLQARVEEQHSRKLVDAIHSSTLRMSALIEDVLDFTRCRLGAKFVINLSRVDNLFEALTPVIAEIRHAHPKADVVYRFGAARPVRCDFGRISQLVSNLLSNAVHHGAPGGPILINGHVEDDSMVLSFSNEGAAIHADQIDLLFKPFTRAEGENKSAGLGLGLYICSQIAESHGGELHVHSDDRHTVFTVRLPLLVESVEPMPA</sequence>
<evidence type="ECO:0000259" key="9">
    <source>
        <dbReference type="PROSITE" id="PS50109"/>
    </source>
</evidence>
<dbReference type="Gene3D" id="1.10.287.130">
    <property type="match status" value="1"/>
</dbReference>
<dbReference type="InterPro" id="IPR003661">
    <property type="entry name" value="HisK_dim/P_dom"/>
</dbReference>
<dbReference type="RefSeq" id="WP_191943752.1">
    <property type="nucleotide sequence ID" value="NZ_JACYNP010000003.1"/>
</dbReference>
<dbReference type="PRINTS" id="PR00344">
    <property type="entry name" value="BCTRLSENSOR"/>
</dbReference>
<evidence type="ECO:0000256" key="4">
    <source>
        <dbReference type="ARBA" id="ARBA00022679"/>
    </source>
</evidence>
<keyword evidence="6 10" id="KW-0418">Kinase</keyword>
<evidence type="ECO:0000256" key="1">
    <source>
        <dbReference type="ARBA" id="ARBA00000085"/>
    </source>
</evidence>
<dbReference type="SUPFAM" id="SSF55781">
    <property type="entry name" value="GAF domain-like"/>
    <property type="match status" value="1"/>
</dbReference>
<keyword evidence="11" id="KW-1185">Reference proteome</keyword>
<dbReference type="GO" id="GO:0016301">
    <property type="term" value="F:kinase activity"/>
    <property type="evidence" value="ECO:0007669"/>
    <property type="project" value="UniProtKB-KW"/>
</dbReference>
<dbReference type="InterPro" id="IPR005467">
    <property type="entry name" value="His_kinase_dom"/>
</dbReference>
<feature type="domain" description="Histidine kinase" evidence="9">
    <location>
        <begin position="184"/>
        <end position="396"/>
    </location>
</feature>
<organism evidence="10 11">
    <name type="scientific">Pseudomonas lutea</name>
    <dbReference type="NCBI Taxonomy" id="243924"/>
    <lineage>
        <taxon>Bacteria</taxon>
        <taxon>Pseudomonadati</taxon>
        <taxon>Pseudomonadota</taxon>
        <taxon>Gammaproteobacteria</taxon>
        <taxon>Pseudomonadales</taxon>
        <taxon>Pseudomonadaceae</taxon>
        <taxon>Pseudomonas</taxon>
    </lineage>
</organism>
<dbReference type="SMART" id="SM00387">
    <property type="entry name" value="HATPase_c"/>
    <property type="match status" value="1"/>
</dbReference>
<dbReference type="InterPro" id="IPR050351">
    <property type="entry name" value="BphY/WalK/GraS-like"/>
</dbReference>
<dbReference type="EC" id="2.7.13.3" evidence="2"/>
<evidence type="ECO:0000256" key="6">
    <source>
        <dbReference type="ARBA" id="ARBA00022777"/>
    </source>
</evidence>
<comment type="caution">
    <text evidence="10">The sequence shown here is derived from an EMBL/GenBank/DDBJ whole genome shotgun (WGS) entry which is preliminary data.</text>
</comment>
<keyword evidence="5" id="KW-0547">Nucleotide-binding</keyword>
<keyword evidence="4" id="KW-0808">Transferase</keyword>
<dbReference type="CDD" id="cd00075">
    <property type="entry name" value="HATPase"/>
    <property type="match status" value="1"/>
</dbReference>
<dbReference type="InterPro" id="IPR036097">
    <property type="entry name" value="HisK_dim/P_sf"/>
</dbReference>
<evidence type="ECO:0000256" key="7">
    <source>
        <dbReference type="ARBA" id="ARBA00022840"/>
    </source>
</evidence>
<dbReference type="SUPFAM" id="SSF55874">
    <property type="entry name" value="ATPase domain of HSP90 chaperone/DNA topoisomerase II/histidine kinase"/>
    <property type="match status" value="1"/>
</dbReference>
<keyword evidence="8" id="KW-0902">Two-component regulatory system</keyword>
<evidence type="ECO:0000256" key="2">
    <source>
        <dbReference type="ARBA" id="ARBA00012438"/>
    </source>
</evidence>
<reference evidence="10 11" key="1">
    <citation type="journal article" date="2020" name="FEMS Microbiol. Ecol.">
        <title>Temporal dynamics of bacterial communities during seed development and maturation.</title>
        <authorList>
            <person name="Chesneau G."/>
            <person name="Torres-Cortes G."/>
            <person name="Briand M."/>
            <person name="Darrasse A."/>
            <person name="Preveaux A."/>
            <person name="Marais C."/>
            <person name="Jacques M.A."/>
            <person name="Shade A."/>
            <person name="Barret M."/>
        </authorList>
    </citation>
    <scope>NUCLEOTIDE SEQUENCE [LARGE SCALE GENOMIC DNA]</scope>
    <source>
        <strain evidence="10 11">CFBP13723</strain>
    </source>
</reference>
<dbReference type="InterPro" id="IPR003594">
    <property type="entry name" value="HATPase_dom"/>
</dbReference>
<evidence type="ECO:0000256" key="5">
    <source>
        <dbReference type="ARBA" id="ARBA00022741"/>
    </source>
</evidence>
<dbReference type="InterPro" id="IPR036890">
    <property type="entry name" value="HATPase_C_sf"/>
</dbReference>
<evidence type="ECO:0000313" key="10">
    <source>
        <dbReference type="EMBL" id="MBD8121161.1"/>
    </source>
</evidence>
<evidence type="ECO:0000256" key="3">
    <source>
        <dbReference type="ARBA" id="ARBA00022553"/>
    </source>
</evidence>
<dbReference type="Proteomes" id="UP000625247">
    <property type="component" value="Unassembled WGS sequence"/>
</dbReference>
<dbReference type="InterPro" id="IPR004358">
    <property type="entry name" value="Sig_transdc_His_kin-like_C"/>
</dbReference>
<dbReference type="CDD" id="cd00082">
    <property type="entry name" value="HisKA"/>
    <property type="match status" value="1"/>
</dbReference>
<dbReference type="Pfam" id="PF00512">
    <property type="entry name" value="HisKA"/>
    <property type="match status" value="1"/>
</dbReference>
<dbReference type="PANTHER" id="PTHR42878">
    <property type="entry name" value="TWO-COMPONENT HISTIDINE KINASE"/>
    <property type="match status" value="1"/>
</dbReference>